<proteinExistence type="predicted"/>
<dbReference type="RefSeq" id="WP_098205230.1">
    <property type="nucleotide sequence ID" value="NZ_NTYX01000011.1"/>
</dbReference>
<dbReference type="Proteomes" id="UP000223366">
    <property type="component" value="Unassembled WGS sequence"/>
</dbReference>
<dbReference type="EMBL" id="NVDU01000003">
    <property type="protein sequence ID" value="PFV35849.1"/>
    <property type="molecule type" value="Genomic_DNA"/>
</dbReference>
<accession>A0A9X7BU19</accession>
<sequence length="118" mass="13332">MSWKQKLTNLDLRVTEDIDFLTETATEAKENDVGVINSISGAGILARENGDLEGYADYGLGFRFSRKKQALMVFAPSVHVFTQNLQKHTDMKANSYLKDELKDVHDLLQPNNKIESRS</sequence>
<gene>
    <name evidence="1" type="ORF">COK99_02175</name>
</gene>
<dbReference type="AlphaFoldDB" id="A0A9X7BU19"/>
<organism evidence="1 2">
    <name type="scientific">Bacillus thuringiensis</name>
    <dbReference type="NCBI Taxonomy" id="1428"/>
    <lineage>
        <taxon>Bacteria</taxon>
        <taxon>Bacillati</taxon>
        <taxon>Bacillota</taxon>
        <taxon>Bacilli</taxon>
        <taxon>Bacillales</taxon>
        <taxon>Bacillaceae</taxon>
        <taxon>Bacillus</taxon>
        <taxon>Bacillus cereus group</taxon>
    </lineage>
</organism>
<reference evidence="1 2" key="1">
    <citation type="submission" date="2017-09" db="EMBL/GenBank/DDBJ databases">
        <title>Large-scale bioinformatics analysis of Bacillus genomes uncovers conserved roles of natural products in bacterial physiology.</title>
        <authorList>
            <consortium name="Agbiome Team Llc"/>
            <person name="Bleich R.M."/>
            <person name="Grubbs K.J."/>
            <person name="Santa Maria K.C."/>
            <person name="Allen S.E."/>
            <person name="Farag S."/>
            <person name="Shank E.A."/>
            <person name="Bowers A."/>
        </authorList>
    </citation>
    <scope>NUCLEOTIDE SEQUENCE [LARGE SCALE GENOMIC DNA]</scope>
    <source>
        <strain evidence="1 2">AFS060060</strain>
    </source>
</reference>
<evidence type="ECO:0000313" key="1">
    <source>
        <dbReference type="EMBL" id="PFV35849.1"/>
    </source>
</evidence>
<protein>
    <submittedName>
        <fullName evidence="1">Uncharacterized protein</fullName>
    </submittedName>
</protein>
<name>A0A9X7BU19_BACTU</name>
<comment type="caution">
    <text evidence="1">The sequence shown here is derived from an EMBL/GenBank/DDBJ whole genome shotgun (WGS) entry which is preliminary data.</text>
</comment>
<evidence type="ECO:0000313" key="2">
    <source>
        <dbReference type="Proteomes" id="UP000223366"/>
    </source>
</evidence>